<feature type="compositionally biased region" description="Polar residues" evidence="1">
    <location>
        <begin position="1312"/>
        <end position="1326"/>
    </location>
</feature>
<dbReference type="Gene3D" id="2.60.40.1140">
    <property type="entry name" value="Collagen-binding surface protein Cna, B-type domain"/>
    <property type="match status" value="1"/>
</dbReference>
<feature type="domain" description="DUF7601" evidence="5">
    <location>
        <begin position="1087"/>
        <end position="1197"/>
    </location>
</feature>
<feature type="signal peptide" evidence="3">
    <location>
        <begin position="1"/>
        <end position="28"/>
    </location>
</feature>
<proteinExistence type="predicted"/>
<dbReference type="Pfam" id="PF17802">
    <property type="entry name" value="SpaA"/>
    <property type="match status" value="1"/>
</dbReference>
<dbReference type="InterPro" id="IPR022464">
    <property type="entry name" value="Strep_pil_isopept_link"/>
</dbReference>
<feature type="transmembrane region" description="Helical" evidence="2">
    <location>
        <begin position="1385"/>
        <end position="1405"/>
    </location>
</feature>
<evidence type="ECO:0000259" key="4">
    <source>
        <dbReference type="Pfam" id="PF17802"/>
    </source>
</evidence>
<evidence type="ECO:0000256" key="3">
    <source>
        <dbReference type="SAM" id="SignalP"/>
    </source>
</evidence>
<evidence type="ECO:0000313" key="6">
    <source>
        <dbReference type="EMBL" id="KGJ53321.1"/>
    </source>
</evidence>
<dbReference type="SUPFAM" id="SSF49401">
    <property type="entry name" value="Bacterial adhesins"/>
    <property type="match status" value="2"/>
</dbReference>
<organism evidence="6 7">
    <name type="scientific">Clostridium innocuum</name>
    <dbReference type="NCBI Taxonomy" id="1522"/>
    <lineage>
        <taxon>Bacteria</taxon>
        <taxon>Bacillati</taxon>
        <taxon>Bacillota</taxon>
        <taxon>Clostridia</taxon>
        <taxon>Eubacteriales</taxon>
        <taxon>Clostridiaceae</taxon>
        <taxon>Clostridium</taxon>
    </lineage>
</organism>
<dbReference type="InterPro" id="IPR038174">
    <property type="entry name" value="Strep_pil_link_sf"/>
</dbReference>
<dbReference type="Pfam" id="PF24547">
    <property type="entry name" value="DUF7601"/>
    <property type="match status" value="1"/>
</dbReference>
<evidence type="ECO:0000313" key="7">
    <source>
        <dbReference type="Proteomes" id="UP000030008"/>
    </source>
</evidence>
<evidence type="ECO:0000256" key="1">
    <source>
        <dbReference type="SAM" id="MobiDB-lite"/>
    </source>
</evidence>
<gene>
    <name evidence="6" type="ORF">CIAN88_09735</name>
</gene>
<feature type="compositionally biased region" description="Acidic residues" evidence="1">
    <location>
        <begin position="1332"/>
        <end position="1343"/>
    </location>
</feature>
<feature type="domain" description="SpaA-like prealbumin fold" evidence="4">
    <location>
        <begin position="986"/>
        <end position="1065"/>
    </location>
</feature>
<sequence length="1411" mass="155131">MVRGMKRLMAFFVVFTLLFQMTDMPLHAENSRDVSALLTVKEAYIEQNHKDVVENSMLTDTDPVSVSVNFKVPVLGDGLTEEDSYVRKGDTAVIELATKYKLADTASPSFALTRKVEENGGSREVKIGSLRIVTDTDANKVYAHIVFDGDDEVFDGQPIAGGGAWSNVNCKFSTTLEYNGTGDGAKPGEHAVTILGKSFSVKVPEPPVIMTMEKSGAVEGKFVSWKVKIDAQQAGAAADFGGYVFQDNLKSVGSYVDRSFKIGTAEDGSDAVEKEVSYEASLLQHTFPESAKGICYVFFKTEIPDAIYYANSEKTIRNTAVILKDKEQVSTSSASVNYDGTWIKKELNGINHKDGTISWTITANQPAASLTNAVITDKLDSKLNWQSAALEIYNGTSWDAGSASFSNEPADGKYEIGTINAKVRLTITAQLKDKSEIEHTVVSVNNKATLSWEENTGVGSNSVYSSIGFNPITKTKGAYDASAHTATWNVNVEQSDVNDDLRVLELLVYDASFTWDDAYEITDNTGADLTTVSKEVVKSLTPSCNQRYVKDSFAKGADSAAVPTLHHIKKNGTVIADVLVVTGTDVNGLAVDKHNQSFSYKSQVTNPNIYLSNDNQSGNSVKNTAFLYSGNKLVNQANATVSCPNTILLKDALTAVDGAKDLTNADNVNKQASAADKLYNYKDGSAVFRLQVNASDLKDMTNDVTTVDGEQLGDVTVKDILPKGWEFQNITADKKFLIYEGVSANGKVTAKTLVEPDYITSDFTKAGEAAFTFSSLQKPYVILLKAGPNEQTAKGYFDKNQKISLENAASLTAEHMTAEKHVKQSIQIKSTTISKTKQRPDNGILQWKITYNPYMQKYGNALIQDTLSEGIELRMKSDGALDMDEQNIAIQELDMEADGTLKAGKPLKDTAKYIRYNPVNRTLYFTIPDEQKVYQLIYLTDITGDYQSTLSNHAILASGHTEESGVTVNDQVYRSDAQSTMQRSGWLEITKVNEKNIPLEGAEFTVFSKENDAVIRKGVTPVSGVLTIRGLPIGSYYMKETKAPDNYRLSPVVYQIEVIKEDVSVLTKINGSKNTLTLVNTQEGTSGDLKIRKELKGNDTDSDMEFKFRIQAGKLNKEVAYLGEGGKKDGTLVFTDGKAEFTLCGGQSIQLVNLPKDTDYTIEEQEYQELGYQIEKQNDKGTIKADVLQEAVFTNIRNKVLSPVYYQMNVHISLDGQKPQNGQFQFQLKDEMGVVLQTVKNDGGVIKLKELKFSSPGVYTYQITQMTNAVDTIRYDEGLYTVIITVIEKDGLLTVESVVWEKDGKSYESDTPLFSNTTSQEETPQQPIAPDESQEDATSDTEEKETLPEKEPVKTKEQQTGDKNKGAVKHEKKKATAETYDSTHMTLWLLTASVSLAVLGIIKLYGMRKKS</sequence>
<dbReference type="EMBL" id="JQIF01000041">
    <property type="protein sequence ID" value="KGJ53321.1"/>
    <property type="molecule type" value="Genomic_DNA"/>
</dbReference>
<feature type="region of interest" description="Disordered" evidence="1">
    <location>
        <begin position="1306"/>
        <end position="1376"/>
    </location>
</feature>
<keyword evidence="2" id="KW-0472">Membrane</keyword>
<evidence type="ECO:0000256" key="2">
    <source>
        <dbReference type="SAM" id="Phobius"/>
    </source>
</evidence>
<dbReference type="Gene3D" id="2.60.40.3050">
    <property type="match status" value="1"/>
</dbReference>
<comment type="caution">
    <text evidence="6">The sequence shown here is derived from an EMBL/GenBank/DDBJ whole genome shotgun (WGS) entry which is preliminary data.</text>
</comment>
<name>A0A099I6Z3_CLOIN</name>
<dbReference type="RefSeq" id="WP_044905213.1">
    <property type="nucleotide sequence ID" value="NZ_JQIF01000041.1"/>
</dbReference>
<dbReference type="InterPro" id="IPR008966">
    <property type="entry name" value="Adhesion_dom_sf"/>
</dbReference>
<feature type="compositionally biased region" description="Basic and acidic residues" evidence="1">
    <location>
        <begin position="1344"/>
        <end position="1369"/>
    </location>
</feature>
<dbReference type="Proteomes" id="UP000030008">
    <property type="component" value="Unassembled WGS sequence"/>
</dbReference>
<keyword evidence="3" id="KW-0732">Signal</keyword>
<dbReference type="InterPro" id="IPR013783">
    <property type="entry name" value="Ig-like_fold"/>
</dbReference>
<dbReference type="InterPro" id="IPR041033">
    <property type="entry name" value="SpaA_PFL_dom_1"/>
</dbReference>
<keyword evidence="2" id="KW-1133">Transmembrane helix</keyword>
<reference evidence="6 7" key="1">
    <citation type="submission" date="2014-08" db="EMBL/GenBank/DDBJ databases">
        <title>Clostridium innocuum, an unnegligible vancomycin-resistant pathogen causing extra-intestinal infections.</title>
        <authorList>
            <person name="Feng Y."/>
            <person name="Chiu C.-H."/>
        </authorList>
    </citation>
    <scope>NUCLEOTIDE SEQUENCE [LARGE SCALE GENOMIC DNA]</scope>
    <source>
        <strain evidence="6 7">AN88</strain>
    </source>
</reference>
<dbReference type="InterPro" id="IPR055382">
    <property type="entry name" value="DUF7601"/>
</dbReference>
<evidence type="ECO:0000259" key="5">
    <source>
        <dbReference type="Pfam" id="PF24547"/>
    </source>
</evidence>
<dbReference type="SUPFAM" id="SSF49478">
    <property type="entry name" value="Cna protein B-type domain"/>
    <property type="match status" value="1"/>
</dbReference>
<dbReference type="Gene3D" id="2.60.40.10">
    <property type="entry name" value="Immunoglobulins"/>
    <property type="match status" value="1"/>
</dbReference>
<feature type="chain" id="PRO_5001955950" evidence="3">
    <location>
        <begin position="29"/>
        <end position="1411"/>
    </location>
</feature>
<protein>
    <submittedName>
        <fullName evidence="6">Pilus assembly protein</fullName>
    </submittedName>
</protein>
<accession>A0A099I6Z3</accession>
<keyword evidence="2" id="KW-0812">Transmembrane</keyword>
<dbReference type="NCBIfam" id="TIGR03786">
    <property type="entry name" value="strep_pil_rpt"/>
    <property type="match status" value="1"/>
</dbReference>